<dbReference type="EMBL" id="CP090171">
    <property type="protein sequence ID" value="UJO21837.1"/>
    <property type="molecule type" value="Genomic_DNA"/>
</dbReference>
<dbReference type="AlphaFoldDB" id="A0A9Q8UTJ0"/>
<keyword evidence="3" id="KW-1185">Reference proteome</keyword>
<feature type="region of interest" description="Disordered" evidence="1">
    <location>
        <begin position="24"/>
        <end position="43"/>
    </location>
</feature>
<proteinExistence type="predicted"/>
<gene>
    <name evidence="2" type="ORF">CLAFUR5_09461</name>
</gene>
<dbReference type="RefSeq" id="XP_047766203.1">
    <property type="nucleotide sequence ID" value="XM_047908609.1"/>
</dbReference>
<dbReference type="KEGG" id="ffu:CLAFUR5_09461"/>
<organism evidence="2 3">
    <name type="scientific">Passalora fulva</name>
    <name type="common">Tomato leaf mold</name>
    <name type="synonym">Cladosporium fulvum</name>
    <dbReference type="NCBI Taxonomy" id="5499"/>
    <lineage>
        <taxon>Eukaryota</taxon>
        <taxon>Fungi</taxon>
        <taxon>Dikarya</taxon>
        <taxon>Ascomycota</taxon>
        <taxon>Pezizomycotina</taxon>
        <taxon>Dothideomycetes</taxon>
        <taxon>Dothideomycetidae</taxon>
        <taxon>Mycosphaerellales</taxon>
        <taxon>Mycosphaerellaceae</taxon>
        <taxon>Fulvia</taxon>
    </lineage>
</organism>
<evidence type="ECO:0000313" key="2">
    <source>
        <dbReference type="EMBL" id="UJO21837.1"/>
    </source>
</evidence>
<reference evidence="2" key="2">
    <citation type="journal article" date="2022" name="Microb. Genom.">
        <title>A chromosome-scale genome assembly of the tomato pathogen Cladosporium fulvum reveals a compartmentalized genome architecture and the presence of a dispensable chromosome.</title>
        <authorList>
            <person name="Zaccaron A.Z."/>
            <person name="Chen L.H."/>
            <person name="Samaras A."/>
            <person name="Stergiopoulos I."/>
        </authorList>
    </citation>
    <scope>NUCLEOTIDE SEQUENCE</scope>
    <source>
        <strain evidence="2">Race5_Kim</strain>
    </source>
</reference>
<dbReference type="Proteomes" id="UP000756132">
    <property type="component" value="Chromosome 9"/>
</dbReference>
<evidence type="ECO:0000256" key="1">
    <source>
        <dbReference type="SAM" id="MobiDB-lite"/>
    </source>
</evidence>
<accession>A0A9Q8UTJ0</accession>
<reference evidence="2" key="1">
    <citation type="submission" date="2021-12" db="EMBL/GenBank/DDBJ databases">
        <authorList>
            <person name="Zaccaron A."/>
            <person name="Stergiopoulos I."/>
        </authorList>
    </citation>
    <scope>NUCLEOTIDE SEQUENCE</scope>
    <source>
        <strain evidence="2">Race5_Kim</strain>
    </source>
</reference>
<protein>
    <submittedName>
        <fullName evidence="2">Uncharacterized protein</fullName>
    </submittedName>
</protein>
<name>A0A9Q8UTJ0_PASFU</name>
<evidence type="ECO:0000313" key="3">
    <source>
        <dbReference type="Proteomes" id="UP000756132"/>
    </source>
</evidence>
<sequence>MWIKLTVPAYEVAEPVDPLDVGWSSPAWHGDEDGRTSASGSLISENFGTNPGGFARNGVQGVEAVNPALEARVAAHRQGYAFMDRKQFDPVCRYIEEVQRFATSAFG</sequence>
<dbReference type="GeneID" id="71989339"/>